<dbReference type="AlphaFoldDB" id="A0A6M3XZ16"/>
<sequence>MLTPNIENALASPSIHTLTKDILKAAMGKDCVDAVCDIKLAYDLMRERLDIIQGREKEGAFELADDPGEQVDDLADERGYLTF</sequence>
<gene>
    <name evidence="1" type="ORF">MM415A01929_0001</name>
    <name evidence="2" type="ORF">TM448B04296_0001</name>
</gene>
<evidence type="ECO:0000313" key="2">
    <source>
        <dbReference type="EMBL" id="QJI03219.1"/>
    </source>
</evidence>
<name>A0A6M3XZ16_9ZZZZ</name>
<reference evidence="2" key="1">
    <citation type="submission" date="2020-03" db="EMBL/GenBank/DDBJ databases">
        <title>The deep terrestrial virosphere.</title>
        <authorList>
            <person name="Holmfeldt K."/>
            <person name="Nilsson E."/>
            <person name="Simone D."/>
            <person name="Lopez-Fernandez M."/>
            <person name="Wu X."/>
            <person name="de Brujin I."/>
            <person name="Lundin D."/>
            <person name="Andersson A."/>
            <person name="Bertilsson S."/>
            <person name="Dopson M."/>
        </authorList>
    </citation>
    <scope>NUCLEOTIDE SEQUENCE</scope>
    <source>
        <strain evidence="1">MM415A01929</strain>
        <strain evidence="2">TM448B04296</strain>
    </source>
</reference>
<organism evidence="2">
    <name type="scientific">viral metagenome</name>
    <dbReference type="NCBI Taxonomy" id="1070528"/>
    <lineage>
        <taxon>unclassified sequences</taxon>
        <taxon>metagenomes</taxon>
        <taxon>organismal metagenomes</taxon>
    </lineage>
</organism>
<proteinExistence type="predicted"/>
<dbReference type="EMBL" id="MT145069">
    <property type="protein sequence ID" value="QJI03219.1"/>
    <property type="molecule type" value="Genomic_DNA"/>
</dbReference>
<evidence type="ECO:0000313" key="1">
    <source>
        <dbReference type="EMBL" id="QJA74763.1"/>
    </source>
</evidence>
<protein>
    <submittedName>
        <fullName evidence="2">Uncharacterized protein</fullName>
    </submittedName>
</protein>
<dbReference type="EMBL" id="MT142120">
    <property type="protein sequence ID" value="QJA74763.1"/>
    <property type="molecule type" value="Genomic_DNA"/>
</dbReference>
<accession>A0A6M3XZ16</accession>